<dbReference type="AlphaFoldDB" id="A0A7X8TPZ5"/>
<accession>A0A7X8TPZ5</accession>
<gene>
    <name evidence="1" type="ORF">HGP28_06820</name>
</gene>
<protein>
    <submittedName>
        <fullName evidence="1">Uncharacterized protein</fullName>
    </submittedName>
</protein>
<proteinExistence type="predicted"/>
<keyword evidence="2" id="KW-1185">Reference proteome</keyword>
<reference evidence="1 2" key="1">
    <citation type="submission" date="2020-04" db="EMBL/GenBank/DDBJ databases">
        <title>Vibrio sp. SM6, a novel species isolated from seawater.</title>
        <authorList>
            <person name="Wang X."/>
        </authorList>
    </citation>
    <scope>NUCLEOTIDE SEQUENCE [LARGE SCALE GENOMIC DNA]</scope>
    <source>
        <strain evidence="1 2">SM6</strain>
    </source>
</reference>
<name>A0A7X8TPZ5_9VIBR</name>
<organism evidence="1 2">
    <name type="scientific">Vibrio agarilyticus</name>
    <dbReference type="NCBI Taxonomy" id="2726741"/>
    <lineage>
        <taxon>Bacteria</taxon>
        <taxon>Pseudomonadati</taxon>
        <taxon>Pseudomonadota</taxon>
        <taxon>Gammaproteobacteria</taxon>
        <taxon>Vibrionales</taxon>
        <taxon>Vibrionaceae</taxon>
        <taxon>Vibrio</taxon>
    </lineage>
</organism>
<comment type="caution">
    <text evidence="1">The sequence shown here is derived from an EMBL/GenBank/DDBJ whole genome shotgun (WGS) entry which is preliminary data.</text>
</comment>
<evidence type="ECO:0000313" key="1">
    <source>
        <dbReference type="EMBL" id="NLS12615.1"/>
    </source>
</evidence>
<sequence length="167" mass="18717">MKLLADKTGEQFLTILAQDGDNVTVQFISNEGESKGKPFEDSLRGLLLTGWTPRTTSTAIGLARFKQGYLEDAHVSFALHRLYPLGRMVKLPSGDVVRIASYANTNSDGYYMYVEKEGSDELMRLKMTPEWELLPTDKLLALPYYPAPKTQKELDTISQFDAWAGGF</sequence>
<dbReference type="EMBL" id="JABAIK010000005">
    <property type="protein sequence ID" value="NLS12615.1"/>
    <property type="molecule type" value="Genomic_DNA"/>
</dbReference>
<dbReference type="RefSeq" id="WP_168835702.1">
    <property type="nucleotide sequence ID" value="NZ_JABAIK010000005.1"/>
</dbReference>
<evidence type="ECO:0000313" key="2">
    <source>
        <dbReference type="Proteomes" id="UP000535589"/>
    </source>
</evidence>
<dbReference type="Proteomes" id="UP000535589">
    <property type="component" value="Unassembled WGS sequence"/>
</dbReference>